<keyword evidence="1" id="KW-1133">Transmembrane helix</keyword>
<reference evidence="3" key="1">
    <citation type="journal article" date="2019" name="Int. J. Syst. Evol. Microbiol.">
        <title>The Global Catalogue of Microorganisms (GCM) 10K type strain sequencing project: providing services to taxonomists for standard genome sequencing and annotation.</title>
        <authorList>
            <consortium name="The Broad Institute Genomics Platform"/>
            <consortium name="The Broad Institute Genome Sequencing Center for Infectious Disease"/>
            <person name="Wu L."/>
            <person name="Ma J."/>
        </authorList>
    </citation>
    <scope>NUCLEOTIDE SEQUENCE [LARGE SCALE GENOMIC DNA]</scope>
    <source>
        <strain evidence="3">JCM 32306</strain>
    </source>
</reference>
<organism evidence="2 3">
    <name type="scientific">Shewanella litoralis</name>
    <dbReference type="NCBI Taxonomy" id="2282700"/>
    <lineage>
        <taxon>Bacteria</taxon>
        <taxon>Pseudomonadati</taxon>
        <taxon>Pseudomonadota</taxon>
        <taxon>Gammaproteobacteria</taxon>
        <taxon>Alteromonadales</taxon>
        <taxon>Shewanellaceae</taxon>
        <taxon>Shewanella</taxon>
    </lineage>
</organism>
<feature type="transmembrane region" description="Helical" evidence="1">
    <location>
        <begin position="77"/>
        <end position="97"/>
    </location>
</feature>
<comment type="caution">
    <text evidence="2">The sequence shown here is derived from an EMBL/GenBank/DDBJ whole genome shotgun (WGS) entry which is preliminary data.</text>
</comment>
<evidence type="ECO:0000256" key="1">
    <source>
        <dbReference type="SAM" id="Phobius"/>
    </source>
</evidence>
<evidence type="ECO:0000313" key="2">
    <source>
        <dbReference type="EMBL" id="GGQ23394.1"/>
    </source>
</evidence>
<keyword evidence="3" id="KW-1185">Reference proteome</keyword>
<keyword evidence="1" id="KW-0812">Transmembrane</keyword>
<protein>
    <submittedName>
        <fullName evidence="2">Uncharacterized protein</fullName>
    </submittedName>
</protein>
<keyword evidence="1" id="KW-0472">Membrane</keyword>
<feature type="transmembrane region" description="Helical" evidence="1">
    <location>
        <begin position="54"/>
        <end position="71"/>
    </location>
</feature>
<proteinExistence type="predicted"/>
<dbReference type="EMBL" id="BMQX01000017">
    <property type="protein sequence ID" value="GGQ23394.1"/>
    <property type="molecule type" value="Genomic_DNA"/>
</dbReference>
<dbReference type="Proteomes" id="UP000619118">
    <property type="component" value="Unassembled WGS sequence"/>
</dbReference>
<evidence type="ECO:0000313" key="3">
    <source>
        <dbReference type="Proteomes" id="UP000619118"/>
    </source>
</evidence>
<gene>
    <name evidence="2" type="ORF">GCM10009411_24280</name>
</gene>
<dbReference type="RefSeq" id="WP_160054773.1">
    <property type="nucleotide sequence ID" value="NZ_BMQX01000017.1"/>
</dbReference>
<sequence>MIEINEVDKMECPSCNSQFARRALKVVRKGDNGVEAQCPKCNTWLMFEPKMMRIKNIGMLLLLVFSVTNFFLENSDYRLICSFAAFAGACIALFGAFKGKMIAVKSNDNKEPA</sequence>
<accession>A0ABQ2RF23</accession>
<name>A0ABQ2RF23_9GAMM</name>